<protein>
    <submittedName>
        <fullName evidence="2">Thioredoxin-like protein</fullName>
    </submittedName>
</protein>
<dbReference type="Gene3D" id="3.40.30.10">
    <property type="entry name" value="Glutaredoxin"/>
    <property type="match status" value="1"/>
</dbReference>
<reference evidence="2" key="1">
    <citation type="journal article" date="2021" name="Nat. Commun.">
        <title>Genetic determinants of endophytism in the Arabidopsis root mycobiome.</title>
        <authorList>
            <person name="Mesny F."/>
            <person name="Miyauchi S."/>
            <person name="Thiergart T."/>
            <person name="Pickel B."/>
            <person name="Atanasova L."/>
            <person name="Karlsson M."/>
            <person name="Huettel B."/>
            <person name="Barry K.W."/>
            <person name="Haridas S."/>
            <person name="Chen C."/>
            <person name="Bauer D."/>
            <person name="Andreopoulos W."/>
            <person name="Pangilinan J."/>
            <person name="LaButti K."/>
            <person name="Riley R."/>
            <person name="Lipzen A."/>
            <person name="Clum A."/>
            <person name="Drula E."/>
            <person name="Henrissat B."/>
            <person name="Kohler A."/>
            <person name="Grigoriev I.V."/>
            <person name="Martin F.M."/>
            <person name="Hacquard S."/>
        </authorList>
    </citation>
    <scope>NUCLEOTIDE SEQUENCE</scope>
    <source>
        <strain evidence="2">MPI-CAGE-AT-0147</strain>
    </source>
</reference>
<evidence type="ECO:0000259" key="1">
    <source>
        <dbReference type="Pfam" id="PF01323"/>
    </source>
</evidence>
<comment type="caution">
    <text evidence="2">The sequence shown here is derived from an EMBL/GenBank/DDBJ whole genome shotgun (WGS) entry which is preliminary data.</text>
</comment>
<dbReference type="AlphaFoldDB" id="A0A9P9EA64"/>
<evidence type="ECO:0000313" key="2">
    <source>
        <dbReference type="EMBL" id="KAH7134200.1"/>
    </source>
</evidence>
<keyword evidence="3" id="KW-1185">Reference proteome</keyword>
<dbReference type="GO" id="GO:0016491">
    <property type="term" value="F:oxidoreductase activity"/>
    <property type="evidence" value="ECO:0007669"/>
    <property type="project" value="InterPro"/>
</dbReference>
<sequence length="229" mass="25579">MVVIEIDVVSDFVCAWCYIGKRKLDMAISLYQKTYPGGKLDVFAINYRPYYLNYGPSTHSVDKSEVADTRLSDMTAKQRAKLYRRMDQIGRGVGINFQSGGRIGDTRQAHRLVHLGRTKGPEIQNALVDGIFAAYHELEKDITSKDVLREIAIGAGLESTEVDEWLSSDLDAGIIDDEAQRNKEMLAGVGVPSYIIQGSHRINGAEDAQDFMEVFIKVKETDSQQRGDI</sequence>
<dbReference type="EMBL" id="JAGMUV010000014">
    <property type="protein sequence ID" value="KAH7134200.1"/>
    <property type="molecule type" value="Genomic_DNA"/>
</dbReference>
<dbReference type="InterPro" id="IPR036249">
    <property type="entry name" value="Thioredoxin-like_sf"/>
</dbReference>
<dbReference type="CDD" id="cd03024">
    <property type="entry name" value="DsbA_FrnE"/>
    <property type="match status" value="1"/>
</dbReference>
<evidence type="ECO:0000313" key="3">
    <source>
        <dbReference type="Proteomes" id="UP000738349"/>
    </source>
</evidence>
<dbReference type="PANTHER" id="PTHR13887:SF41">
    <property type="entry name" value="THIOREDOXIN SUPERFAMILY PROTEIN"/>
    <property type="match status" value="1"/>
</dbReference>
<dbReference type="SUPFAM" id="SSF52833">
    <property type="entry name" value="Thioredoxin-like"/>
    <property type="match status" value="1"/>
</dbReference>
<dbReference type="PANTHER" id="PTHR13887">
    <property type="entry name" value="GLUTATHIONE S-TRANSFERASE KAPPA"/>
    <property type="match status" value="1"/>
</dbReference>
<dbReference type="Proteomes" id="UP000738349">
    <property type="component" value="Unassembled WGS sequence"/>
</dbReference>
<dbReference type="OrthoDB" id="1930760at2759"/>
<proteinExistence type="predicted"/>
<gene>
    <name evidence="2" type="ORF">EDB81DRAFT_93233</name>
</gene>
<accession>A0A9P9EA64</accession>
<name>A0A9P9EA64_9HYPO</name>
<dbReference type="InterPro" id="IPR001853">
    <property type="entry name" value="DSBA-like_thioredoxin_dom"/>
</dbReference>
<organism evidence="2 3">
    <name type="scientific">Dactylonectria macrodidyma</name>
    <dbReference type="NCBI Taxonomy" id="307937"/>
    <lineage>
        <taxon>Eukaryota</taxon>
        <taxon>Fungi</taxon>
        <taxon>Dikarya</taxon>
        <taxon>Ascomycota</taxon>
        <taxon>Pezizomycotina</taxon>
        <taxon>Sordariomycetes</taxon>
        <taxon>Hypocreomycetidae</taxon>
        <taxon>Hypocreales</taxon>
        <taxon>Nectriaceae</taxon>
        <taxon>Dactylonectria</taxon>
    </lineage>
</organism>
<feature type="domain" description="DSBA-like thioredoxin" evidence="1">
    <location>
        <begin position="6"/>
        <end position="211"/>
    </location>
</feature>
<dbReference type="Pfam" id="PF01323">
    <property type="entry name" value="DSBA"/>
    <property type="match status" value="1"/>
</dbReference>